<dbReference type="NCBIfam" id="TIGR00174">
    <property type="entry name" value="miaA"/>
    <property type="match status" value="1"/>
</dbReference>
<evidence type="ECO:0000256" key="5">
    <source>
        <dbReference type="ARBA" id="ARBA00022694"/>
    </source>
</evidence>
<evidence type="ECO:0000256" key="9">
    <source>
        <dbReference type="ARBA" id="ARBA00049563"/>
    </source>
</evidence>
<keyword evidence="7" id="KW-0067">ATP-binding</keyword>
<comment type="caution">
    <text evidence="10">The sequence shown here is derived from an EMBL/GenBank/DDBJ whole genome shotgun (WGS) entry which is preliminary data.</text>
</comment>
<evidence type="ECO:0000256" key="7">
    <source>
        <dbReference type="ARBA" id="ARBA00022840"/>
    </source>
</evidence>
<dbReference type="InterPro" id="IPR039657">
    <property type="entry name" value="Dimethylallyltransferase"/>
</dbReference>
<dbReference type="GO" id="GO:0052381">
    <property type="term" value="F:tRNA dimethylallyltransferase activity"/>
    <property type="evidence" value="ECO:0007669"/>
    <property type="project" value="UniProtKB-EC"/>
</dbReference>
<dbReference type="EC" id="2.5.1.75" evidence="3"/>
<dbReference type="GO" id="GO:0005524">
    <property type="term" value="F:ATP binding"/>
    <property type="evidence" value="ECO:0007669"/>
    <property type="project" value="UniProtKB-KW"/>
</dbReference>
<dbReference type="EMBL" id="VSSQ01013965">
    <property type="protein sequence ID" value="MPM52661.1"/>
    <property type="molecule type" value="Genomic_DNA"/>
</dbReference>
<keyword evidence="8" id="KW-0460">Magnesium</keyword>
<dbReference type="SUPFAM" id="SSF52540">
    <property type="entry name" value="P-loop containing nucleoside triphosphate hydrolases"/>
    <property type="match status" value="1"/>
</dbReference>
<protein>
    <recommendedName>
        <fullName evidence="3">tRNA dimethylallyltransferase</fullName>
        <ecNumber evidence="3">2.5.1.75</ecNumber>
    </recommendedName>
</protein>
<evidence type="ECO:0000256" key="2">
    <source>
        <dbReference type="ARBA" id="ARBA00005842"/>
    </source>
</evidence>
<keyword evidence="4 10" id="KW-0808">Transferase</keyword>
<evidence type="ECO:0000256" key="1">
    <source>
        <dbReference type="ARBA" id="ARBA00001946"/>
    </source>
</evidence>
<gene>
    <name evidence="10" type="primary">miaA_37</name>
    <name evidence="10" type="ORF">SDC9_99421</name>
</gene>
<comment type="catalytic activity">
    <reaction evidence="9">
        <text>adenosine(37) in tRNA + dimethylallyl diphosphate = N(6)-dimethylallyladenosine(37) in tRNA + diphosphate</text>
        <dbReference type="Rhea" id="RHEA:26482"/>
        <dbReference type="Rhea" id="RHEA-COMP:10162"/>
        <dbReference type="Rhea" id="RHEA-COMP:10375"/>
        <dbReference type="ChEBI" id="CHEBI:33019"/>
        <dbReference type="ChEBI" id="CHEBI:57623"/>
        <dbReference type="ChEBI" id="CHEBI:74411"/>
        <dbReference type="ChEBI" id="CHEBI:74415"/>
        <dbReference type="EC" id="2.5.1.75"/>
    </reaction>
</comment>
<dbReference type="InterPro" id="IPR027417">
    <property type="entry name" value="P-loop_NTPase"/>
</dbReference>
<dbReference type="GO" id="GO:0006400">
    <property type="term" value="P:tRNA modification"/>
    <property type="evidence" value="ECO:0007669"/>
    <property type="project" value="TreeGrafter"/>
</dbReference>
<accession>A0A645AK37</accession>
<organism evidence="10">
    <name type="scientific">bioreactor metagenome</name>
    <dbReference type="NCBI Taxonomy" id="1076179"/>
    <lineage>
        <taxon>unclassified sequences</taxon>
        <taxon>metagenomes</taxon>
        <taxon>ecological metagenomes</taxon>
    </lineage>
</organism>
<evidence type="ECO:0000256" key="8">
    <source>
        <dbReference type="ARBA" id="ARBA00022842"/>
    </source>
</evidence>
<evidence type="ECO:0000256" key="6">
    <source>
        <dbReference type="ARBA" id="ARBA00022741"/>
    </source>
</evidence>
<comment type="similarity">
    <text evidence="2">Belongs to the IPP transferase family.</text>
</comment>
<dbReference type="PANTHER" id="PTHR11088">
    <property type="entry name" value="TRNA DIMETHYLALLYLTRANSFERASE"/>
    <property type="match status" value="1"/>
</dbReference>
<dbReference type="AlphaFoldDB" id="A0A645AK37"/>
<dbReference type="Pfam" id="PF01715">
    <property type="entry name" value="IPPT"/>
    <property type="match status" value="1"/>
</dbReference>
<dbReference type="InterPro" id="IPR018022">
    <property type="entry name" value="IPT"/>
</dbReference>
<evidence type="ECO:0000256" key="4">
    <source>
        <dbReference type="ARBA" id="ARBA00022679"/>
    </source>
</evidence>
<reference evidence="10" key="1">
    <citation type="submission" date="2019-08" db="EMBL/GenBank/DDBJ databases">
        <authorList>
            <person name="Kucharzyk K."/>
            <person name="Murdoch R.W."/>
            <person name="Higgins S."/>
            <person name="Loffler F."/>
        </authorList>
    </citation>
    <scope>NUCLEOTIDE SEQUENCE</scope>
</reference>
<keyword evidence="6" id="KW-0547">Nucleotide-binding</keyword>
<dbReference type="HAMAP" id="MF_00185">
    <property type="entry name" value="IPP_trans"/>
    <property type="match status" value="1"/>
</dbReference>
<dbReference type="Gene3D" id="3.40.50.300">
    <property type="entry name" value="P-loop containing nucleotide triphosphate hydrolases"/>
    <property type="match status" value="1"/>
</dbReference>
<sequence length="275" mass="30367">MALELAAAHGGEIVSADSMQLYRDLPIGTAQPTAEERRRIPHHLVAIYDLAVRADVYTYVALADRAIADIRRRGRVPVVAGGTGLYLHALLYGLDPLPGDETLKTRLDGEYDDPARLAELQARLAAAGDAAVVARFGNNRRRLIRALEVRLLTGRSILELQAAQRPHLRYPLALARKLEWPREALRGRIAARVAAMLDAGWIEEADRAIARGLLVSPTAHQALGYKIIARYLAGEISRAALPEAIATATWQFARRQQTWFRHQHPEAEPYAMASA</sequence>
<name>A0A645AK37_9ZZZZ</name>
<proteinExistence type="inferred from homology"/>
<evidence type="ECO:0000313" key="10">
    <source>
        <dbReference type="EMBL" id="MPM52661.1"/>
    </source>
</evidence>
<comment type="cofactor">
    <cofactor evidence="1">
        <name>Mg(2+)</name>
        <dbReference type="ChEBI" id="CHEBI:18420"/>
    </cofactor>
</comment>
<evidence type="ECO:0000256" key="3">
    <source>
        <dbReference type="ARBA" id="ARBA00012665"/>
    </source>
</evidence>
<keyword evidence="5" id="KW-0819">tRNA processing</keyword>
<dbReference type="PANTHER" id="PTHR11088:SF60">
    <property type="entry name" value="TRNA DIMETHYLALLYLTRANSFERASE"/>
    <property type="match status" value="1"/>
</dbReference>
<dbReference type="Gene3D" id="1.10.20.140">
    <property type="match status" value="1"/>
</dbReference>